<dbReference type="Pfam" id="PF14659">
    <property type="entry name" value="Phage_int_SAM_3"/>
    <property type="match status" value="1"/>
</dbReference>
<gene>
    <name evidence="9" type="ORF">H8S34_00115</name>
</gene>
<feature type="domain" description="Core-binding (CB)" evidence="8">
    <location>
        <begin position="56"/>
        <end position="138"/>
    </location>
</feature>
<keyword evidence="5" id="KW-0233">DNA recombination</keyword>
<evidence type="ECO:0000256" key="2">
    <source>
        <dbReference type="ARBA" id="ARBA00008857"/>
    </source>
</evidence>
<dbReference type="SUPFAM" id="SSF56349">
    <property type="entry name" value="DNA breaking-rejoining enzymes"/>
    <property type="match status" value="1"/>
</dbReference>
<dbReference type="InterPro" id="IPR050090">
    <property type="entry name" value="Tyrosine_recombinase_XerCD"/>
</dbReference>
<dbReference type="Pfam" id="PF14657">
    <property type="entry name" value="Arm-DNA-bind_4"/>
    <property type="match status" value="1"/>
</dbReference>
<evidence type="ECO:0000256" key="1">
    <source>
        <dbReference type="ARBA" id="ARBA00003283"/>
    </source>
</evidence>
<dbReference type="EMBL" id="JACOPR010000001">
    <property type="protein sequence ID" value="MBC5729239.1"/>
    <property type="molecule type" value="Genomic_DNA"/>
</dbReference>
<dbReference type="RefSeq" id="WP_186962727.1">
    <property type="nucleotide sequence ID" value="NZ_JACOPR010000001.1"/>
</dbReference>
<feature type="domain" description="Tyr recombinase" evidence="7">
    <location>
        <begin position="160"/>
        <end position="343"/>
    </location>
</feature>
<keyword evidence="10" id="KW-1185">Reference proteome</keyword>
<protein>
    <submittedName>
        <fullName evidence="9">Site-specific integrase</fullName>
    </submittedName>
</protein>
<comment type="similarity">
    <text evidence="2">Belongs to the 'phage' integrase family.</text>
</comment>
<proteinExistence type="inferred from homology"/>
<keyword evidence="4 6" id="KW-0238">DNA-binding</keyword>
<comment type="caution">
    <text evidence="9">The sequence shown here is derived from an EMBL/GenBank/DDBJ whole genome shotgun (WGS) entry which is preliminary data.</text>
</comment>
<dbReference type="InterPro" id="IPR002104">
    <property type="entry name" value="Integrase_catalytic"/>
</dbReference>
<evidence type="ECO:0000259" key="7">
    <source>
        <dbReference type="PROSITE" id="PS51898"/>
    </source>
</evidence>
<evidence type="ECO:0000256" key="4">
    <source>
        <dbReference type="ARBA" id="ARBA00023125"/>
    </source>
</evidence>
<accession>A0ABR7HNY0</accession>
<dbReference type="PROSITE" id="PS51898">
    <property type="entry name" value="TYR_RECOMBINASE"/>
    <property type="match status" value="1"/>
</dbReference>
<evidence type="ECO:0000313" key="9">
    <source>
        <dbReference type="EMBL" id="MBC5729239.1"/>
    </source>
</evidence>
<evidence type="ECO:0000313" key="10">
    <source>
        <dbReference type="Proteomes" id="UP000660021"/>
    </source>
</evidence>
<evidence type="ECO:0000256" key="5">
    <source>
        <dbReference type="ARBA" id="ARBA00023172"/>
    </source>
</evidence>
<evidence type="ECO:0000256" key="6">
    <source>
        <dbReference type="PROSITE-ProRule" id="PRU01248"/>
    </source>
</evidence>
<keyword evidence="3" id="KW-0229">DNA integration</keyword>
<organism evidence="9 10">
    <name type="scientific">Pseudoflavonifractor hominis</name>
    <dbReference type="NCBI Taxonomy" id="2763059"/>
    <lineage>
        <taxon>Bacteria</taxon>
        <taxon>Bacillati</taxon>
        <taxon>Bacillota</taxon>
        <taxon>Clostridia</taxon>
        <taxon>Eubacteriales</taxon>
        <taxon>Oscillospiraceae</taxon>
        <taxon>Pseudoflavonifractor</taxon>
    </lineage>
</organism>
<dbReference type="PANTHER" id="PTHR30349">
    <property type="entry name" value="PHAGE INTEGRASE-RELATED"/>
    <property type="match status" value="1"/>
</dbReference>
<dbReference type="InterPro" id="IPR044068">
    <property type="entry name" value="CB"/>
</dbReference>
<sequence length="359" mass="41362">MSVAKMKDGRRWYVSVRYRDWTGAVRQHKKEGFLRQCDAKAYERAFLDRQNTGPAMTVETLYQHYRADFRLRLRPSTAETKEFLLERYVLPALGALPVREVTPAVLRTWQGELLRQALSPGYLRSISSQASALFGYAVRYYGLPENPCRLAGSLGRRSRGNMSFWTVEEFHRFLAAVAGDPLSRVLFSLLFWTGMRVGELLALTPADFDFSAHSISIRRTYQRRHRQDFFSPPKTPNSRRTIYITPALSRQVEDYIAQTGCLPQERLFPFTEHLIRGRMARGCARSGVKRIRIHDLRHSHASFLIEQGFPPILVAQRLGHEKIETTLGTYAHLYPDKQRQLVDALTVWESRYAPASPPD</sequence>
<evidence type="ECO:0000256" key="3">
    <source>
        <dbReference type="ARBA" id="ARBA00022908"/>
    </source>
</evidence>
<evidence type="ECO:0000259" key="8">
    <source>
        <dbReference type="PROSITE" id="PS51900"/>
    </source>
</evidence>
<dbReference type="InterPro" id="IPR011010">
    <property type="entry name" value="DNA_brk_join_enz"/>
</dbReference>
<dbReference type="Proteomes" id="UP000660021">
    <property type="component" value="Unassembled WGS sequence"/>
</dbReference>
<dbReference type="InterPro" id="IPR028259">
    <property type="entry name" value="AP2-like_int_N"/>
</dbReference>
<dbReference type="InterPro" id="IPR013762">
    <property type="entry name" value="Integrase-like_cat_sf"/>
</dbReference>
<dbReference type="Gene3D" id="1.10.443.10">
    <property type="entry name" value="Intergrase catalytic core"/>
    <property type="match status" value="1"/>
</dbReference>
<name>A0ABR7HNY0_9FIRM</name>
<comment type="function">
    <text evidence="1">Site-specific tyrosine recombinase, which acts by catalyzing the cutting and rejoining of the recombining DNA molecules.</text>
</comment>
<dbReference type="Pfam" id="PF00589">
    <property type="entry name" value="Phage_integrase"/>
    <property type="match status" value="1"/>
</dbReference>
<dbReference type="InterPro" id="IPR004107">
    <property type="entry name" value="Integrase_SAM-like_N"/>
</dbReference>
<dbReference type="Gene3D" id="1.10.150.130">
    <property type="match status" value="1"/>
</dbReference>
<dbReference type="CDD" id="cd01189">
    <property type="entry name" value="INT_ICEBs1_C_like"/>
    <property type="match status" value="1"/>
</dbReference>
<dbReference type="PANTHER" id="PTHR30349:SF64">
    <property type="entry name" value="PROPHAGE INTEGRASE INTD-RELATED"/>
    <property type="match status" value="1"/>
</dbReference>
<dbReference type="InterPro" id="IPR010998">
    <property type="entry name" value="Integrase_recombinase_N"/>
</dbReference>
<dbReference type="PROSITE" id="PS51900">
    <property type="entry name" value="CB"/>
    <property type="match status" value="1"/>
</dbReference>
<reference evidence="9 10" key="1">
    <citation type="submission" date="2020-08" db="EMBL/GenBank/DDBJ databases">
        <title>Genome public.</title>
        <authorList>
            <person name="Liu C."/>
            <person name="Sun Q."/>
        </authorList>
    </citation>
    <scope>NUCLEOTIDE SEQUENCE [LARGE SCALE GENOMIC DNA]</scope>
    <source>
        <strain evidence="9 10">New-38</strain>
    </source>
</reference>